<keyword evidence="1" id="KW-0489">Methyltransferase</keyword>
<accession>A0A327P2D2</accession>
<reference evidence="1 2" key="1">
    <citation type="submission" date="2018-06" db="EMBL/GenBank/DDBJ databases">
        <title>Genomic Encyclopedia of Archaeal and Bacterial Type Strains, Phase II (KMG-II): from individual species to whole genera.</title>
        <authorList>
            <person name="Goeker M."/>
        </authorList>
    </citation>
    <scope>NUCLEOTIDE SEQUENCE [LARGE SCALE GENOMIC DNA]</scope>
    <source>
        <strain evidence="1 2">DSM 23446</strain>
    </source>
</reference>
<keyword evidence="2" id="KW-1185">Reference proteome</keyword>
<dbReference type="EMBL" id="QLLK01000013">
    <property type="protein sequence ID" value="RAI85587.1"/>
    <property type="molecule type" value="Genomic_DNA"/>
</dbReference>
<organism evidence="1 2">
    <name type="scientific">Algoriphagus yeomjeoni</name>
    <dbReference type="NCBI Taxonomy" id="291403"/>
    <lineage>
        <taxon>Bacteria</taxon>
        <taxon>Pseudomonadati</taxon>
        <taxon>Bacteroidota</taxon>
        <taxon>Cytophagia</taxon>
        <taxon>Cytophagales</taxon>
        <taxon>Cyclobacteriaceae</taxon>
        <taxon>Algoriphagus</taxon>
    </lineage>
</organism>
<dbReference type="SUPFAM" id="SSF53335">
    <property type="entry name" value="S-adenosyl-L-methionine-dependent methyltransferases"/>
    <property type="match status" value="1"/>
</dbReference>
<keyword evidence="1" id="KW-0808">Transferase</keyword>
<name>A0A327P2D2_9BACT</name>
<dbReference type="GO" id="GO:0032259">
    <property type="term" value="P:methylation"/>
    <property type="evidence" value="ECO:0007669"/>
    <property type="project" value="UniProtKB-KW"/>
</dbReference>
<dbReference type="Gene3D" id="3.40.50.150">
    <property type="entry name" value="Vaccinia Virus protein VP39"/>
    <property type="match status" value="1"/>
</dbReference>
<evidence type="ECO:0000313" key="2">
    <source>
        <dbReference type="Proteomes" id="UP000249610"/>
    </source>
</evidence>
<dbReference type="InterPro" id="IPR029063">
    <property type="entry name" value="SAM-dependent_MTases_sf"/>
</dbReference>
<protein>
    <submittedName>
        <fullName evidence="1">Methyltransferase family protein</fullName>
    </submittedName>
</protein>
<dbReference type="GO" id="GO:0008168">
    <property type="term" value="F:methyltransferase activity"/>
    <property type="evidence" value="ECO:0007669"/>
    <property type="project" value="UniProtKB-KW"/>
</dbReference>
<gene>
    <name evidence="1" type="ORF">LV83_03667</name>
</gene>
<dbReference type="AlphaFoldDB" id="A0A327P2D2"/>
<sequence>MNKFGYLSYLHSLAIKKEKARILRTYISTNQVMSGPFSGLKYPSYVTNGSALLPKLVGSYEAELHQEISELLRNNYSEIIDVGCAEGYYAIGLALIIPDVKVYAFDINPQAQILCEKMAIENNVDSRVYLHGSCKETDLKKIPVRKKALIVSDCEGFELKLFTQAIIADLSECDFLIETHDCYDSRISKTLKDRFQFTHDLTSIYSISDLAKTESYLFHKKAGIPRKYLFNLYSEERIGVSEWIICRSKN</sequence>
<proteinExistence type="predicted"/>
<evidence type="ECO:0000313" key="1">
    <source>
        <dbReference type="EMBL" id="RAI85587.1"/>
    </source>
</evidence>
<dbReference type="Proteomes" id="UP000249610">
    <property type="component" value="Unassembled WGS sequence"/>
</dbReference>
<dbReference type="CDD" id="cd02440">
    <property type="entry name" value="AdoMet_MTases"/>
    <property type="match status" value="1"/>
</dbReference>
<comment type="caution">
    <text evidence="1">The sequence shown here is derived from an EMBL/GenBank/DDBJ whole genome shotgun (WGS) entry which is preliminary data.</text>
</comment>